<accession>A0ABR4FNR3</accession>
<protein>
    <submittedName>
        <fullName evidence="2">Uncharacterized protein</fullName>
    </submittedName>
</protein>
<keyword evidence="3" id="KW-1185">Reference proteome</keyword>
<sequence length="145" mass="15398">MRASILSMVLSGLLASALPTNEAEGISLAKRTDFSGSNVRCYPEDYWEASRETIAEGIAYLRGVSGQPSAGPGPGACARVSCSYASAIWWCNDDPAGKTLDSFSSIADGAQYIYDNCHSGGYDGVLSGQVFHSTDWNVIVKREAC</sequence>
<comment type="caution">
    <text evidence="2">The sequence shown here is derived from an EMBL/GenBank/DDBJ whole genome shotgun (WGS) entry which is preliminary data.</text>
</comment>
<dbReference type="EMBL" id="JBFTWV010000163">
    <property type="protein sequence ID" value="KAL2784878.1"/>
    <property type="molecule type" value="Genomic_DNA"/>
</dbReference>
<dbReference type="PANTHER" id="PTHR35605">
    <property type="entry name" value="ECP2 EFFECTOR PROTEIN DOMAIN-CONTAINING PROTEIN-RELATED"/>
    <property type="match status" value="1"/>
</dbReference>
<dbReference type="Proteomes" id="UP001610563">
    <property type="component" value="Unassembled WGS sequence"/>
</dbReference>
<dbReference type="PANTHER" id="PTHR35605:SF1">
    <property type="entry name" value="ECP2 EFFECTOR PROTEIN DOMAIN-CONTAINING PROTEIN-RELATED"/>
    <property type="match status" value="1"/>
</dbReference>
<evidence type="ECO:0000313" key="2">
    <source>
        <dbReference type="EMBL" id="KAL2784878.1"/>
    </source>
</evidence>
<name>A0ABR4FNR3_9EURO</name>
<feature type="chain" id="PRO_5045477851" evidence="1">
    <location>
        <begin position="24"/>
        <end position="145"/>
    </location>
</feature>
<feature type="signal peptide" evidence="1">
    <location>
        <begin position="1"/>
        <end position="23"/>
    </location>
</feature>
<proteinExistence type="predicted"/>
<evidence type="ECO:0000256" key="1">
    <source>
        <dbReference type="SAM" id="SignalP"/>
    </source>
</evidence>
<evidence type="ECO:0000313" key="3">
    <source>
        <dbReference type="Proteomes" id="UP001610563"/>
    </source>
</evidence>
<organism evidence="2 3">
    <name type="scientific">Aspergillus keveii</name>
    <dbReference type="NCBI Taxonomy" id="714993"/>
    <lineage>
        <taxon>Eukaryota</taxon>
        <taxon>Fungi</taxon>
        <taxon>Dikarya</taxon>
        <taxon>Ascomycota</taxon>
        <taxon>Pezizomycotina</taxon>
        <taxon>Eurotiomycetes</taxon>
        <taxon>Eurotiomycetidae</taxon>
        <taxon>Eurotiales</taxon>
        <taxon>Aspergillaceae</taxon>
        <taxon>Aspergillus</taxon>
        <taxon>Aspergillus subgen. Nidulantes</taxon>
    </lineage>
</organism>
<gene>
    <name evidence="2" type="ORF">BJX66DRAFT_343609</name>
</gene>
<keyword evidence="1" id="KW-0732">Signal</keyword>
<reference evidence="2 3" key="1">
    <citation type="submission" date="2024-07" db="EMBL/GenBank/DDBJ databases">
        <title>Section-level genome sequencing and comparative genomics of Aspergillus sections Usti and Cavernicolus.</title>
        <authorList>
            <consortium name="Lawrence Berkeley National Laboratory"/>
            <person name="Nybo J.L."/>
            <person name="Vesth T.C."/>
            <person name="Theobald S."/>
            <person name="Frisvad J.C."/>
            <person name="Larsen T.O."/>
            <person name="Kjaerboelling I."/>
            <person name="Rothschild-Mancinelli K."/>
            <person name="Lyhne E.K."/>
            <person name="Kogle M.E."/>
            <person name="Barry K."/>
            <person name="Clum A."/>
            <person name="Na H."/>
            <person name="Ledsgaard L."/>
            <person name="Lin J."/>
            <person name="Lipzen A."/>
            <person name="Kuo A."/>
            <person name="Riley R."/>
            <person name="Mondo S."/>
            <person name="Labutti K."/>
            <person name="Haridas S."/>
            <person name="Pangalinan J."/>
            <person name="Salamov A.A."/>
            <person name="Simmons B.A."/>
            <person name="Magnuson J.K."/>
            <person name="Chen J."/>
            <person name="Drula E."/>
            <person name="Henrissat B."/>
            <person name="Wiebenga A."/>
            <person name="Lubbers R.J."/>
            <person name="Gomes A.C."/>
            <person name="Makela M.R."/>
            <person name="Stajich J."/>
            <person name="Grigoriev I.V."/>
            <person name="Mortensen U.H."/>
            <person name="De Vries R.P."/>
            <person name="Baker S.E."/>
            <person name="Andersen M.R."/>
        </authorList>
    </citation>
    <scope>NUCLEOTIDE SEQUENCE [LARGE SCALE GENOMIC DNA]</scope>
    <source>
        <strain evidence="2 3">CBS 209.92</strain>
    </source>
</reference>